<dbReference type="AlphaFoldDB" id="A0A1A5XJA2"/>
<dbReference type="Proteomes" id="UP000247515">
    <property type="component" value="Unassembled WGS sequence"/>
</dbReference>
<organism evidence="8 9">
    <name type="scientific">Paraburkholderia tropica</name>
    <dbReference type="NCBI Taxonomy" id="92647"/>
    <lineage>
        <taxon>Bacteria</taxon>
        <taxon>Pseudomonadati</taxon>
        <taxon>Pseudomonadota</taxon>
        <taxon>Betaproteobacteria</taxon>
        <taxon>Burkholderiales</taxon>
        <taxon>Burkholderiaceae</taxon>
        <taxon>Paraburkholderia</taxon>
    </lineage>
</organism>
<dbReference type="InterPro" id="IPR029044">
    <property type="entry name" value="Nucleotide-diphossugar_trans"/>
</dbReference>
<dbReference type="Pfam" id="PF00535">
    <property type="entry name" value="Glycos_transf_2"/>
    <property type="match status" value="1"/>
</dbReference>
<name>A0A1A5XJA2_9BURK</name>
<dbReference type="InterPro" id="IPR001173">
    <property type="entry name" value="Glyco_trans_2-like"/>
</dbReference>
<reference evidence="7 10" key="2">
    <citation type="submission" date="2018-05" db="EMBL/GenBank/DDBJ databases">
        <title>Genomic Encyclopedia of Type Strains, Phase IV (KMG-V): Genome sequencing to study the core and pangenomes of soil and plant-associated prokaryotes.</title>
        <authorList>
            <person name="Whitman W."/>
        </authorList>
    </citation>
    <scope>NUCLEOTIDE SEQUENCE [LARGE SCALE GENOMIC DNA]</scope>
    <source>
        <strain evidence="7 10">SIr-6563</strain>
    </source>
</reference>
<comment type="subcellular location">
    <subcellularLocation>
        <location evidence="1">Cell membrane</location>
    </subcellularLocation>
</comment>
<dbReference type="RefSeq" id="WP_065058324.1">
    <property type="nucleotide sequence ID" value="NZ_CADFGN010000012.1"/>
</dbReference>
<evidence type="ECO:0000313" key="9">
    <source>
        <dbReference type="Proteomes" id="UP000183529"/>
    </source>
</evidence>
<dbReference type="SUPFAM" id="SSF53448">
    <property type="entry name" value="Nucleotide-diphospho-sugar transferases"/>
    <property type="match status" value="1"/>
</dbReference>
<sequence>MIGVVIPAHNEASWLGRCLFAAALAARHVELMGESVCIVVVLDSCTDDSACVTQAFGATALTVQARNVGIARATGASHLIALGARWLAMTDADTCVAPDWIVAQLALRADVVCGAVEVDDWGAHPPCVRETWSTHYRSVDGHRHVHGANLGVCAKAYQRAGGFPPLACGEDVALVERLTANGARIAWSVAPRVTTSARTDFRIRGGFGDTLSSWSSGVACAPAGVTLNETLQGREHHE</sequence>
<evidence type="ECO:0000313" key="8">
    <source>
        <dbReference type="EMBL" id="SEK14588.1"/>
    </source>
</evidence>
<protein>
    <submittedName>
        <fullName evidence="7">Glycosyl transferase family 2</fullName>
    </submittedName>
    <submittedName>
        <fullName evidence="8">Glycosyltransferase like family 2</fullName>
    </submittedName>
</protein>
<dbReference type="EMBL" id="FNZM01000029">
    <property type="protein sequence ID" value="SEK14588.1"/>
    <property type="molecule type" value="Genomic_DNA"/>
</dbReference>
<dbReference type="OrthoDB" id="9777873at2"/>
<dbReference type="PANTHER" id="PTHR43646:SF2">
    <property type="entry name" value="GLYCOSYLTRANSFERASE 2-LIKE DOMAIN-CONTAINING PROTEIN"/>
    <property type="match status" value="1"/>
</dbReference>
<dbReference type="EMBL" id="QJJV01000035">
    <property type="protein sequence ID" value="PXX06465.1"/>
    <property type="molecule type" value="Genomic_DNA"/>
</dbReference>
<gene>
    <name evidence="7" type="ORF">C7400_13568</name>
    <name evidence="8" type="ORF">SAMN05216550_12968</name>
</gene>
<dbReference type="GO" id="GO:0016757">
    <property type="term" value="F:glycosyltransferase activity"/>
    <property type="evidence" value="ECO:0007669"/>
    <property type="project" value="UniProtKB-KW"/>
</dbReference>
<keyword evidence="2" id="KW-1003">Cell membrane</keyword>
<dbReference type="CDD" id="cd00761">
    <property type="entry name" value="Glyco_tranf_GTA_type"/>
    <property type="match status" value="1"/>
</dbReference>
<evidence type="ECO:0000256" key="2">
    <source>
        <dbReference type="ARBA" id="ARBA00022475"/>
    </source>
</evidence>
<evidence type="ECO:0000313" key="10">
    <source>
        <dbReference type="Proteomes" id="UP000247515"/>
    </source>
</evidence>
<feature type="domain" description="Glycosyltransferase 2-like" evidence="6">
    <location>
        <begin position="4"/>
        <end position="121"/>
    </location>
</feature>
<comment type="caution">
    <text evidence="8">The sequence shown here is derived from an EMBL/GenBank/DDBJ whole genome shotgun (WGS) entry which is preliminary data.</text>
</comment>
<evidence type="ECO:0000259" key="6">
    <source>
        <dbReference type="Pfam" id="PF00535"/>
    </source>
</evidence>
<dbReference type="PANTHER" id="PTHR43646">
    <property type="entry name" value="GLYCOSYLTRANSFERASE"/>
    <property type="match status" value="1"/>
</dbReference>
<evidence type="ECO:0000256" key="3">
    <source>
        <dbReference type="ARBA" id="ARBA00022676"/>
    </source>
</evidence>
<dbReference type="Gene3D" id="3.90.550.10">
    <property type="entry name" value="Spore Coat Polysaccharide Biosynthesis Protein SpsA, Chain A"/>
    <property type="match status" value="1"/>
</dbReference>
<evidence type="ECO:0000256" key="1">
    <source>
        <dbReference type="ARBA" id="ARBA00004236"/>
    </source>
</evidence>
<evidence type="ECO:0000313" key="7">
    <source>
        <dbReference type="EMBL" id="PXX06465.1"/>
    </source>
</evidence>
<evidence type="ECO:0000256" key="4">
    <source>
        <dbReference type="ARBA" id="ARBA00022679"/>
    </source>
</evidence>
<dbReference type="Proteomes" id="UP000183529">
    <property type="component" value="Unassembled WGS sequence"/>
</dbReference>
<keyword evidence="3" id="KW-0328">Glycosyltransferase</keyword>
<evidence type="ECO:0000256" key="5">
    <source>
        <dbReference type="ARBA" id="ARBA00023136"/>
    </source>
</evidence>
<keyword evidence="5" id="KW-0472">Membrane</keyword>
<dbReference type="GO" id="GO:0005886">
    <property type="term" value="C:plasma membrane"/>
    <property type="evidence" value="ECO:0007669"/>
    <property type="project" value="UniProtKB-SubCell"/>
</dbReference>
<keyword evidence="10" id="KW-1185">Reference proteome</keyword>
<accession>A0A1A5XJA2</accession>
<reference evidence="8 9" key="1">
    <citation type="submission" date="2016-10" db="EMBL/GenBank/DDBJ databases">
        <authorList>
            <person name="Varghese N."/>
            <person name="Submissions S."/>
        </authorList>
    </citation>
    <scope>NUCLEOTIDE SEQUENCE [LARGE SCALE GENOMIC DNA]</scope>
    <source>
        <strain evidence="8 9">LMG 22274</strain>
    </source>
</reference>
<keyword evidence="4 7" id="KW-0808">Transferase</keyword>
<proteinExistence type="predicted"/>